<dbReference type="AlphaFoldDB" id="A0AAD9V7G7"/>
<reference evidence="1" key="1">
    <citation type="journal article" date="2023" name="G3 (Bethesda)">
        <title>Whole genome assembly and annotation of the endangered Caribbean coral Acropora cervicornis.</title>
        <authorList>
            <person name="Selwyn J.D."/>
            <person name="Vollmer S.V."/>
        </authorList>
    </citation>
    <scope>NUCLEOTIDE SEQUENCE</scope>
    <source>
        <strain evidence="1">K2</strain>
    </source>
</reference>
<keyword evidence="2" id="KW-1185">Reference proteome</keyword>
<sequence>MGQFAVNHLITSCFSLKPQRLHSSGVMGLFYLVTSSFISKNLFKNVSELFQVAIFSPNVYP</sequence>
<dbReference type="Proteomes" id="UP001249851">
    <property type="component" value="Unassembled WGS sequence"/>
</dbReference>
<gene>
    <name evidence="1" type="ORF">P5673_013298</name>
</gene>
<name>A0AAD9V7G7_ACRCE</name>
<organism evidence="1 2">
    <name type="scientific">Acropora cervicornis</name>
    <name type="common">Staghorn coral</name>
    <dbReference type="NCBI Taxonomy" id="6130"/>
    <lineage>
        <taxon>Eukaryota</taxon>
        <taxon>Metazoa</taxon>
        <taxon>Cnidaria</taxon>
        <taxon>Anthozoa</taxon>
        <taxon>Hexacorallia</taxon>
        <taxon>Scleractinia</taxon>
        <taxon>Astrocoeniina</taxon>
        <taxon>Acroporidae</taxon>
        <taxon>Acropora</taxon>
    </lineage>
</organism>
<protein>
    <submittedName>
        <fullName evidence="1">Uncharacterized protein</fullName>
    </submittedName>
</protein>
<reference evidence="1" key="2">
    <citation type="journal article" date="2023" name="Science">
        <title>Genomic signatures of disease resistance in endangered staghorn corals.</title>
        <authorList>
            <person name="Vollmer S.V."/>
            <person name="Selwyn J.D."/>
            <person name="Despard B.A."/>
            <person name="Roesel C.L."/>
        </authorList>
    </citation>
    <scope>NUCLEOTIDE SEQUENCE</scope>
    <source>
        <strain evidence="1">K2</strain>
    </source>
</reference>
<comment type="caution">
    <text evidence="1">The sequence shown here is derived from an EMBL/GenBank/DDBJ whole genome shotgun (WGS) entry which is preliminary data.</text>
</comment>
<accession>A0AAD9V7G7</accession>
<evidence type="ECO:0000313" key="2">
    <source>
        <dbReference type="Proteomes" id="UP001249851"/>
    </source>
</evidence>
<evidence type="ECO:0000313" key="1">
    <source>
        <dbReference type="EMBL" id="KAK2563570.1"/>
    </source>
</evidence>
<proteinExistence type="predicted"/>
<dbReference type="EMBL" id="JARQWQ010000025">
    <property type="protein sequence ID" value="KAK2563570.1"/>
    <property type="molecule type" value="Genomic_DNA"/>
</dbReference>